<feature type="non-terminal residue" evidence="1">
    <location>
        <position position="1"/>
    </location>
</feature>
<gene>
    <name evidence="1" type="ORF">NQ314_006570</name>
</gene>
<dbReference type="EMBL" id="JANEYF010001779">
    <property type="protein sequence ID" value="KAJ8957321.1"/>
    <property type="molecule type" value="Genomic_DNA"/>
</dbReference>
<protein>
    <submittedName>
        <fullName evidence="1">Uncharacterized protein</fullName>
    </submittedName>
</protein>
<evidence type="ECO:0000313" key="1">
    <source>
        <dbReference type="EMBL" id="KAJ8957321.1"/>
    </source>
</evidence>
<reference evidence="1" key="1">
    <citation type="journal article" date="2023" name="Insect Mol. Biol.">
        <title>Genome sequencing provides insights into the evolution of gene families encoding plant cell wall-degrading enzymes in longhorned beetles.</title>
        <authorList>
            <person name="Shin N.R."/>
            <person name="Okamura Y."/>
            <person name="Kirsch R."/>
            <person name="Pauchet Y."/>
        </authorList>
    </citation>
    <scope>NUCLEOTIDE SEQUENCE</scope>
    <source>
        <strain evidence="1">RBIC_L_NR</strain>
    </source>
</reference>
<dbReference type="AlphaFoldDB" id="A0AAV8Z080"/>
<organism evidence="1 2">
    <name type="scientific">Rhamnusium bicolor</name>
    <dbReference type="NCBI Taxonomy" id="1586634"/>
    <lineage>
        <taxon>Eukaryota</taxon>
        <taxon>Metazoa</taxon>
        <taxon>Ecdysozoa</taxon>
        <taxon>Arthropoda</taxon>
        <taxon>Hexapoda</taxon>
        <taxon>Insecta</taxon>
        <taxon>Pterygota</taxon>
        <taxon>Neoptera</taxon>
        <taxon>Endopterygota</taxon>
        <taxon>Coleoptera</taxon>
        <taxon>Polyphaga</taxon>
        <taxon>Cucujiformia</taxon>
        <taxon>Chrysomeloidea</taxon>
        <taxon>Cerambycidae</taxon>
        <taxon>Lepturinae</taxon>
        <taxon>Rhagiini</taxon>
        <taxon>Rhamnusium</taxon>
    </lineage>
</organism>
<proteinExistence type="predicted"/>
<comment type="caution">
    <text evidence="1">The sequence shown here is derived from an EMBL/GenBank/DDBJ whole genome shotgun (WGS) entry which is preliminary data.</text>
</comment>
<evidence type="ECO:0000313" key="2">
    <source>
        <dbReference type="Proteomes" id="UP001162156"/>
    </source>
</evidence>
<dbReference type="Proteomes" id="UP001162156">
    <property type="component" value="Unassembled WGS sequence"/>
</dbReference>
<accession>A0AAV8Z080</accession>
<keyword evidence="2" id="KW-1185">Reference proteome</keyword>
<sequence>RYLATGDSFKTFFVECLKVQYLVLFVKHLRRYMKLYKNSFSLVTDSVTDESAVHLALFLARLGNTWEHCGVSKCLSIIACESVDWLEFGVPIILFEDGSIPGVVWDA</sequence>
<name>A0AAV8Z080_9CUCU</name>